<feature type="region of interest" description="Disordered" evidence="1">
    <location>
        <begin position="89"/>
        <end position="118"/>
    </location>
</feature>
<gene>
    <name evidence="3" type="primary">Aste57867_2099</name>
    <name evidence="2" type="ORF">As57867_002094</name>
    <name evidence="3" type="ORF">ASTE57867_2099</name>
</gene>
<feature type="compositionally biased region" description="Low complexity" evidence="1">
    <location>
        <begin position="12"/>
        <end position="21"/>
    </location>
</feature>
<evidence type="ECO:0000313" key="2">
    <source>
        <dbReference type="EMBL" id="KAF0717782.1"/>
    </source>
</evidence>
<dbReference type="Proteomes" id="UP000332933">
    <property type="component" value="Unassembled WGS sequence"/>
</dbReference>
<sequence length="118" mass="13054">MTAHTDLPPQPASFASASVAPPKKRTSFLPKQLSIDWTRLRNKFTPSSSSGIKRAVKQEPTLRHTTSILLDDGPSETDFLACNDHSITTRPRGKSLPARVLSWRSSRHSRHSASSSYI</sequence>
<proteinExistence type="predicted"/>
<dbReference type="EMBL" id="CAADRA010000215">
    <property type="protein sequence ID" value="VFT79302.1"/>
    <property type="molecule type" value="Genomic_DNA"/>
</dbReference>
<keyword evidence="4" id="KW-1185">Reference proteome</keyword>
<dbReference type="AlphaFoldDB" id="A0A485KAF8"/>
<dbReference type="EMBL" id="VJMH01000215">
    <property type="protein sequence ID" value="KAF0717782.1"/>
    <property type="molecule type" value="Genomic_DNA"/>
</dbReference>
<organism evidence="3 4">
    <name type="scientific">Aphanomyces stellatus</name>
    <dbReference type="NCBI Taxonomy" id="120398"/>
    <lineage>
        <taxon>Eukaryota</taxon>
        <taxon>Sar</taxon>
        <taxon>Stramenopiles</taxon>
        <taxon>Oomycota</taxon>
        <taxon>Saprolegniomycetes</taxon>
        <taxon>Saprolegniales</taxon>
        <taxon>Verrucalvaceae</taxon>
        <taxon>Aphanomyces</taxon>
    </lineage>
</organism>
<reference evidence="2" key="2">
    <citation type="submission" date="2019-06" db="EMBL/GenBank/DDBJ databases">
        <title>Genomics analysis of Aphanomyces spp. identifies a new class of oomycete effector associated with host adaptation.</title>
        <authorList>
            <person name="Gaulin E."/>
        </authorList>
    </citation>
    <scope>NUCLEOTIDE SEQUENCE</scope>
    <source>
        <strain evidence="2">CBS 578.67</strain>
    </source>
</reference>
<protein>
    <submittedName>
        <fullName evidence="3">Aste57867_2099 protein</fullName>
    </submittedName>
</protein>
<reference evidence="3 4" key="1">
    <citation type="submission" date="2019-03" db="EMBL/GenBank/DDBJ databases">
        <authorList>
            <person name="Gaulin E."/>
            <person name="Dumas B."/>
        </authorList>
    </citation>
    <scope>NUCLEOTIDE SEQUENCE [LARGE SCALE GENOMIC DNA]</scope>
    <source>
        <strain evidence="3">CBS 568.67</strain>
    </source>
</reference>
<evidence type="ECO:0000313" key="3">
    <source>
        <dbReference type="EMBL" id="VFT79302.1"/>
    </source>
</evidence>
<evidence type="ECO:0000313" key="4">
    <source>
        <dbReference type="Proteomes" id="UP000332933"/>
    </source>
</evidence>
<evidence type="ECO:0000256" key="1">
    <source>
        <dbReference type="SAM" id="MobiDB-lite"/>
    </source>
</evidence>
<feature type="region of interest" description="Disordered" evidence="1">
    <location>
        <begin position="1"/>
        <end position="25"/>
    </location>
</feature>
<name>A0A485KAF8_9STRA</name>
<accession>A0A485KAF8</accession>